<dbReference type="PANTHER" id="PTHR43243:SF4">
    <property type="entry name" value="CATIONIC AMINO ACID TRANSPORTER 4"/>
    <property type="match status" value="1"/>
</dbReference>
<dbReference type="eggNOG" id="COG0531">
    <property type="taxonomic scope" value="Bacteria"/>
</dbReference>
<gene>
    <name evidence="7" type="ORF">CSEC_2355</name>
</gene>
<feature type="transmembrane region" description="Helical" evidence="6">
    <location>
        <begin position="104"/>
        <end position="128"/>
    </location>
</feature>
<evidence type="ECO:0000256" key="4">
    <source>
        <dbReference type="ARBA" id="ARBA00022989"/>
    </source>
</evidence>
<name>A0A090D1A9_9BACT</name>
<feature type="transmembrane region" description="Helical" evidence="6">
    <location>
        <begin position="28"/>
        <end position="48"/>
    </location>
</feature>
<evidence type="ECO:0000256" key="3">
    <source>
        <dbReference type="ARBA" id="ARBA00022692"/>
    </source>
</evidence>
<keyword evidence="5 6" id="KW-0472">Membrane</keyword>
<comment type="subcellular location">
    <subcellularLocation>
        <location evidence="1">Membrane</location>
        <topology evidence="1">Multi-pass membrane protein</topology>
    </subcellularLocation>
</comment>
<dbReference type="GO" id="GO:0005886">
    <property type="term" value="C:plasma membrane"/>
    <property type="evidence" value="ECO:0007669"/>
    <property type="project" value="TreeGrafter"/>
</dbReference>
<dbReference type="Proteomes" id="UP000031552">
    <property type="component" value="Unassembled WGS sequence"/>
</dbReference>
<evidence type="ECO:0000313" key="8">
    <source>
        <dbReference type="Proteomes" id="UP000031552"/>
    </source>
</evidence>
<evidence type="ECO:0000256" key="1">
    <source>
        <dbReference type="ARBA" id="ARBA00004141"/>
    </source>
</evidence>
<evidence type="ECO:0000256" key="6">
    <source>
        <dbReference type="SAM" id="Phobius"/>
    </source>
</evidence>
<feature type="transmembrane region" description="Helical" evidence="6">
    <location>
        <begin position="443"/>
        <end position="465"/>
    </location>
</feature>
<feature type="transmembrane region" description="Helical" evidence="6">
    <location>
        <begin position="471"/>
        <end position="488"/>
    </location>
</feature>
<dbReference type="GO" id="GO:0015171">
    <property type="term" value="F:amino acid transmembrane transporter activity"/>
    <property type="evidence" value="ECO:0007669"/>
    <property type="project" value="TreeGrafter"/>
</dbReference>
<sequence>MTQLFIKKPLKVILNQAEEGERGLKRTLTPFSLIMMGIGAIIGAGLFIKTASAAADNAGPSVTIGFILAGLGCAFAGLCYAEFASKIPIAGSAYTYSYAILGELVAWIIGWDLILEYALGAATVAIAWSQYFNKLLGFITINGIPLAIPDQLCHSPFESFMNASQVMEHGIMNIPALLSVILISLLLIRGISGSAFVNNVIVFLKVAIVILFIILGWPFMDPSNHTPFIPPPSVYVDPSGITHDFGGLPGILGAAGVVFFAFIGFDAVSTAAQETINPKRAMPIGILGSLIVCTVLYILFSYVLTGIASTEDFRYAGKEASVTYVIETYMTGYGWLAKLVTLAILIGLSSVLLVLLMAQSRVFYSMSRDGLLPKMFSDIHTRFRTPYKSNILFVCVVGFLAAFVPGPVVGNMTSIGTLFAFTLVCAGIIMLRRSNFSENSDQFKTPFVPFVPIMGILICGIMIISLGTLNWIRLIVWMGIGLVIYFSYGRFHSHMQTKNQELKPPLHKHLDN</sequence>
<feature type="transmembrane region" description="Helical" evidence="6">
    <location>
        <begin position="391"/>
        <end position="408"/>
    </location>
</feature>
<evidence type="ECO:0000256" key="2">
    <source>
        <dbReference type="ARBA" id="ARBA00022448"/>
    </source>
</evidence>
<feature type="transmembrane region" description="Helical" evidence="6">
    <location>
        <begin position="284"/>
        <end position="304"/>
    </location>
</feature>
<dbReference type="RefSeq" id="WP_041018717.1">
    <property type="nucleotide sequence ID" value="NZ_CCEJ010000014.1"/>
</dbReference>
<dbReference type="AlphaFoldDB" id="A0A090D1A9"/>
<accession>A0A090D1A9</accession>
<dbReference type="OrthoDB" id="9762947at2"/>
<dbReference type="EMBL" id="CCEJ010000014">
    <property type="protein sequence ID" value="CDR35161.1"/>
    <property type="molecule type" value="Genomic_DNA"/>
</dbReference>
<comment type="caution">
    <text evidence="7">The sequence shown here is derived from an EMBL/GenBank/DDBJ whole genome shotgun (WGS) entry which is preliminary data.</text>
</comment>
<feature type="transmembrane region" description="Helical" evidence="6">
    <location>
        <begin position="335"/>
        <end position="358"/>
    </location>
</feature>
<feature type="transmembrane region" description="Helical" evidence="6">
    <location>
        <begin position="200"/>
        <end position="220"/>
    </location>
</feature>
<dbReference type="InterPro" id="IPR002293">
    <property type="entry name" value="AA/rel_permease1"/>
</dbReference>
<evidence type="ECO:0000256" key="5">
    <source>
        <dbReference type="ARBA" id="ARBA00023136"/>
    </source>
</evidence>
<reference evidence="7" key="2">
    <citation type="submission" date="2014-09" db="EMBL/GenBank/DDBJ databases">
        <title>Criblamydia sequanensis harbors a mega-plasmid encoding arsenite resistance.</title>
        <authorList>
            <person name="Bertelli C."/>
            <person name="Goesmann A."/>
            <person name="Greub G."/>
        </authorList>
    </citation>
    <scope>NUCLEOTIDE SEQUENCE [LARGE SCALE GENOMIC DNA]</scope>
    <source>
        <strain evidence="7">CRIB-18</strain>
    </source>
</reference>
<keyword evidence="3 6" id="KW-0812">Transmembrane</keyword>
<feature type="transmembrane region" description="Helical" evidence="6">
    <location>
        <begin position="251"/>
        <end position="272"/>
    </location>
</feature>
<keyword evidence="4 6" id="KW-1133">Transmembrane helix</keyword>
<dbReference type="PIRSF" id="PIRSF006060">
    <property type="entry name" value="AA_transporter"/>
    <property type="match status" value="1"/>
</dbReference>
<keyword evidence="8" id="KW-1185">Reference proteome</keyword>
<feature type="transmembrane region" description="Helical" evidence="6">
    <location>
        <begin position="170"/>
        <end position="188"/>
    </location>
</feature>
<feature type="transmembrane region" description="Helical" evidence="6">
    <location>
        <begin position="414"/>
        <end position="431"/>
    </location>
</feature>
<reference evidence="7" key="1">
    <citation type="submission" date="2013-12" db="EMBL/GenBank/DDBJ databases">
        <authorList>
            <person name="Linke B."/>
        </authorList>
    </citation>
    <scope>NUCLEOTIDE SEQUENCE [LARGE SCALE GENOMIC DNA]</scope>
    <source>
        <strain evidence="7">CRIB-18</strain>
    </source>
</reference>
<dbReference type="Pfam" id="PF13520">
    <property type="entry name" value="AA_permease_2"/>
    <property type="match status" value="1"/>
</dbReference>
<evidence type="ECO:0000313" key="7">
    <source>
        <dbReference type="EMBL" id="CDR35161.1"/>
    </source>
</evidence>
<feature type="transmembrane region" description="Helical" evidence="6">
    <location>
        <begin position="60"/>
        <end position="83"/>
    </location>
</feature>
<organism evidence="7 8">
    <name type="scientific">Candidatus Criblamydia sequanensis CRIB-18</name>
    <dbReference type="NCBI Taxonomy" id="1437425"/>
    <lineage>
        <taxon>Bacteria</taxon>
        <taxon>Pseudomonadati</taxon>
        <taxon>Chlamydiota</taxon>
        <taxon>Chlamydiia</taxon>
        <taxon>Parachlamydiales</taxon>
        <taxon>Candidatus Criblamydiaceae</taxon>
        <taxon>Candidatus Criblamydia</taxon>
    </lineage>
</organism>
<dbReference type="Gene3D" id="1.20.1740.10">
    <property type="entry name" value="Amino acid/polyamine transporter I"/>
    <property type="match status" value="1"/>
</dbReference>
<proteinExistence type="predicted"/>
<dbReference type="STRING" id="1437425.CSEC_2355"/>
<protein>
    <submittedName>
        <fullName evidence="7">Amino acid transporter</fullName>
    </submittedName>
</protein>
<keyword evidence="2" id="KW-0813">Transport</keyword>
<dbReference type="PANTHER" id="PTHR43243">
    <property type="entry name" value="INNER MEMBRANE TRANSPORTER YGJI-RELATED"/>
    <property type="match status" value="1"/>
</dbReference>